<dbReference type="EMBL" id="JALLAZ020000118">
    <property type="protein sequence ID" value="KAL3803297.1"/>
    <property type="molecule type" value="Genomic_DNA"/>
</dbReference>
<evidence type="ECO:0000256" key="13">
    <source>
        <dbReference type="RuleBase" id="RU003938"/>
    </source>
</evidence>
<proteinExistence type="inferred from homology"/>
<evidence type="ECO:0000256" key="9">
    <source>
        <dbReference type="ARBA" id="ARBA00023098"/>
    </source>
</evidence>
<comment type="pathway">
    <text evidence="13">Phospholipid metabolism; CDP-diacylglycerol biosynthesis; CDP-diacylglycerol from sn-glycerol 3-phosphate: step 3/3.</text>
</comment>
<comment type="subcellular location">
    <subcellularLocation>
        <location evidence="1">Cell membrane</location>
        <topology evidence="1">Multi-pass membrane protein</topology>
    </subcellularLocation>
</comment>
<dbReference type="GO" id="GO:0008654">
    <property type="term" value="P:phospholipid biosynthetic process"/>
    <property type="evidence" value="ECO:0007669"/>
    <property type="project" value="UniProtKB-KW"/>
</dbReference>
<comment type="catalytic activity">
    <reaction evidence="13">
        <text>a 1,2-diacyl-sn-glycero-3-phosphate + CTP + H(+) = a CDP-1,2-diacyl-sn-glycerol + diphosphate</text>
        <dbReference type="Rhea" id="RHEA:16229"/>
        <dbReference type="ChEBI" id="CHEBI:15378"/>
        <dbReference type="ChEBI" id="CHEBI:33019"/>
        <dbReference type="ChEBI" id="CHEBI:37563"/>
        <dbReference type="ChEBI" id="CHEBI:58332"/>
        <dbReference type="ChEBI" id="CHEBI:58608"/>
        <dbReference type="EC" id="2.7.7.41"/>
    </reaction>
</comment>
<keyword evidence="6 13" id="KW-0812">Transmembrane</keyword>
<keyword evidence="11" id="KW-0594">Phospholipid biosynthesis</keyword>
<evidence type="ECO:0000256" key="5">
    <source>
        <dbReference type="ARBA" id="ARBA00022679"/>
    </source>
</evidence>
<evidence type="ECO:0000256" key="12">
    <source>
        <dbReference type="ARBA" id="ARBA00023264"/>
    </source>
</evidence>
<keyword evidence="12" id="KW-1208">Phospholipid metabolism</keyword>
<evidence type="ECO:0000256" key="1">
    <source>
        <dbReference type="ARBA" id="ARBA00004651"/>
    </source>
</evidence>
<sequence length="400" mass="43310">MNDRPISSAPPSSSSSTWKDVPRRLITVALGVPSMILLLRHPVTSWLFFQGAHVICLLEWKALIPSSSYVKKSSGGDAIRRKDDAVPSMISAGIAPKSNIGILSFLTRIIPDDDEDYVDCDDRTNCSPLSNFIFYVFCLFSILVSVLPTSYTPPCLMLFGIAMRLIPHLPNYQSSSSSCITSTNANARFYIVAMQHYQFGLAYLSIGFHFLLKISKIGGPIHIGNLLFVVWMSDTGALILGRSMKWKGENKGGNRGSANDSRNETGLSFLKSISPGKTLPGLLGGVITGPISAVIYRILLPSSRMNHSTEGGRCDDSAASSLAKIVQLPIYFLNHPLSRTAILGLVLSVSGIVGDLAESSVKRLSRKKDSGGLLPGHGGVLDRFDSTFVAGVAYYYWVLA</sequence>
<evidence type="ECO:0000313" key="16">
    <source>
        <dbReference type="Proteomes" id="UP001530315"/>
    </source>
</evidence>
<organism evidence="15 16">
    <name type="scientific">Stephanodiscus triporus</name>
    <dbReference type="NCBI Taxonomy" id="2934178"/>
    <lineage>
        <taxon>Eukaryota</taxon>
        <taxon>Sar</taxon>
        <taxon>Stramenopiles</taxon>
        <taxon>Ochrophyta</taxon>
        <taxon>Bacillariophyta</taxon>
        <taxon>Coscinodiscophyceae</taxon>
        <taxon>Thalassiosirophycidae</taxon>
        <taxon>Stephanodiscales</taxon>
        <taxon>Stephanodiscaceae</taxon>
        <taxon>Stephanodiscus</taxon>
    </lineage>
</organism>
<dbReference type="Pfam" id="PF01148">
    <property type="entry name" value="CTP_transf_1"/>
    <property type="match status" value="1"/>
</dbReference>
<dbReference type="PANTHER" id="PTHR46382:SF1">
    <property type="entry name" value="PHOSPHATIDATE CYTIDYLYLTRANSFERASE"/>
    <property type="match status" value="1"/>
</dbReference>
<keyword evidence="8 14" id="KW-1133">Transmembrane helix</keyword>
<gene>
    <name evidence="15" type="ORF">ACHAW5_009757</name>
</gene>
<evidence type="ECO:0000256" key="11">
    <source>
        <dbReference type="ARBA" id="ARBA00023209"/>
    </source>
</evidence>
<evidence type="ECO:0000256" key="8">
    <source>
        <dbReference type="ARBA" id="ARBA00022989"/>
    </source>
</evidence>
<keyword evidence="9" id="KW-0443">Lipid metabolism</keyword>
<feature type="transmembrane region" description="Helical" evidence="14">
    <location>
        <begin position="279"/>
        <end position="299"/>
    </location>
</feature>
<reference evidence="15 16" key="1">
    <citation type="submission" date="2024-10" db="EMBL/GenBank/DDBJ databases">
        <title>Updated reference genomes for cyclostephanoid diatoms.</title>
        <authorList>
            <person name="Roberts W.R."/>
            <person name="Alverson A.J."/>
        </authorList>
    </citation>
    <scope>NUCLEOTIDE SEQUENCE [LARGE SCALE GENOMIC DNA]</scope>
    <source>
        <strain evidence="15 16">AJA276-08</strain>
    </source>
</reference>
<evidence type="ECO:0000256" key="7">
    <source>
        <dbReference type="ARBA" id="ARBA00022695"/>
    </source>
</evidence>
<dbReference type="PROSITE" id="PS01315">
    <property type="entry name" value="CDS"/>
    <property type="match status" value="1"/>
</dbReference>
<comment type="caution">
    <text evidence="15">The sequence shown here is derived from an EMBL/GenBank/DDBJ whole genome shotgun (WGS) entry which is preliminary data.</text>
</comment>
<dbReference type="AlphaFoldDB" id="A0ABD3QSQ4"/>
<evidence type="ECO:0000256" key="6">
    <source>
        <dbReference type="ARBA" id="ARBA00022692"/>
    </source>
</evidence>
<evidence type="ECO:0000256" key="2">
    <source>
        <dbReference type="ARBA" id="ARBA00010185"/>
    </source>
</evidence>
<evidence type="ECO:0000256" key="4">
    <source>
        <dbReference type="ARBA" id="ARBA00022516"/>
    </source>
</evidence>
<keyword evidence="4" id="KW-0444">Lipid biosynthesis</keyword>
<keyword evidence="16" id="KW-1185">Reference proteome</keyword>
<name>A0ABD3QSQ4_9STRA</name>
<dbReference type="GO" id="GO:0005886">
    <property type="term" value="C:plasma membrane"/>
    <property type="evidence" value="ECO:0007669"/>
    <property type="project" value="UniProtKB-SubCell"/>
</dbReference>
<dbReference type="PANTHER" id="PTHR46382">
    <property type="entry name" value="PHOSPHATIDATE CYTIDYLYLTRANSFERASE"/>
    <property type="match status" value="1"/>
</dbReference>
<keyword evidence="10 14" id="KW-0472">Membrane</keyword>
<protein>
    <recommendedName>
        <fullName evidence="13">Phosphatidate cytidylyltransferase</fullName>
        <ecNumber evidence="13">2.7.7.41</ecNumber>
    </recommendedName>
</protein>
<dbReference type="EC" id="2.7.7.41" evidence="13"/>
<evidence type="ECO:0000256" key="10">
    <source>
        <dbReference type="ARBA" id="ARBA00023136"/>
    </source>
</evidence>
<keyword evidence="3" id="KW-1003">Cell membrane</keyword>
<accession>A0ABD3QSQ4</accession>
<keyword evidence="7 13" id="KW-0548">Nucleotidyltransferase</keyword>
<keyword evidence="5 13" id="KW-0808">Transferase</keyword>
<dbReference type="InterPro" id="IPR000374">
    <property type="entry name" value="PC_trans"/>
</dbReference>
<feature type="transmembrane region" description="Helical" evidence="14">
    <location>
        <begin position="132"/>
        <end position="151"/>
    </location>
</feature>
<evidence type="ECO:0000256" key="14">
    <source>
        <dbReference type="SAM" id="Phobius"/>
    </source>
</evidence>
<evidence type="ECO:0000313" key="15">
    <source>
        <dbReference type="EMBL" id="KAL3803297.1"/>
    </source>
</evidence>
<feature type="transmembrane region" description="Helical" evidence="14">
    <location>
        <begin position="221"/>
        <end position="241"/>
    </location>
</feature>
<comment type="similarity">
    <text evidence="2 13">Belongs to the CDS family.</text>
</comment>
<evidence type="ECO:0000256" key="3">
    <source>
        <dbReference type="ARBA" id="ARBA00022475"/>
    </source>
</evidence>
<dbReference type="GO" id="GO:0004605">
    <property type="term" value="F:phosphatidate cytidylyltransferase activity"/>
    <property type="evidence" value="ECO:0007669"/>
    <property type="project" value="UniProtKB-EC"/>
</dbReference>
<dbReference type="Proteomes" id="UP001530315">
    <property type="component" value="Unassembled WGS sequence"/>
</dbReference>